<dbReference type="PROSITE" id="PS50160">
    <property type="entry name" value="DNA_LIGASE_A3"/>
    <property type="match status" value="1"/>
</dbReference>
<dbReference type="CDD" id="cd07971">
    <property type="entry name" value="OBF_DNA_ligase_LigD"/>
    <property type="match status" value="1"/>
</dbReference>
<dbReference type="Gene3D" id="3.30.470.30">
    <property type="entry name" value="DNA ligase/mRNA capping enzyme"/>
    <property type="match status" value="1"/>
</dbReference>
<dbReference type="InterPro" id="IPR012310">
    <property type="entry name" value="DNA_ligase_ATP-dep_cent"/>
</dbReference>
<dbReference type="PANTHER" id="PTHR45674:SF4">
    <property type="entry name" value="DNA LIGASE 1"/>
    <property type="match status" value="1"/>
</dbReference>
<reference evidence="4" key="1">
    <citation type="submission" date="2020-05" db="EMBL/GenBank/DDBJ databases">
        <authorList>
            <person name="Chiriac C."/>
            <person name="Salcher M."/>
            <person name="Ghai R."/>
            <person name="Kavagutti S V."/>
        </authorList>
    </citation>
    <scope>NUCLEOTIDE SEQUENCE</scope>
</reference>
<dbReference type="GO" id="GO:0006310">
    <property type="term" value="P:DNA recombination"/>
    <property type="evidence" value="ECO:0007669"/>
    <property type="project" value="InterPro"/>
</dbReference>
<dbReference type="SUPFAM" id="SSF50249">
    <property type="entry name" value="Nucleic acid-binding proteins"/>
    <property type="match status" value="1"/>
</dbReference>
<keyword evidence="2" id="KW-0436">Ligase</keyword>
<dbReference type="Pfam" id="PF04679">
    <property type="entry name" value="DNA_ligase_A_C"/>
    <property type="match status" value="1"/>
</dbReference>
<protein>
    <submittedName>
        <fullName evidence="4">Unannotated protein</fullName>
    </submittedName>
</protein>
<dbReference type="Gene3D" id="3.30.1490.70">
    <property type="match status" value="1"/>
</dbReference>
<dbReference type="InterPro" id="IPR012309">
    <property type="entry name" value="DNA_ligase_ATP-dep_C"/>
</dbReference>
<dbReference type="SUPFAM" id="SSF56091">
    <property type="entry name" value="DNA ligase/mRNA capping enzyme, catalytic domain"/>
    <property type="match status" value="1"/>
</dbReference>
<dbReference type="GO" id="GO:0005524">
    <property type="term" value="F:ATP binding"/>
    <property type="evidence" value="ECO:0007669"/>
    <property type="project" value="InterPro"/>
</dbReference>
<dbReference type="AlphaFoldDB" id="A0A6J6EP79"/>
<dbReference type="CDD" id="cd07906">
    <property type="entry name" value="Adenylation_DNA_ligase_LigD_LigC"/>
    <property type="match status" value="1"/>
</dbReference>
<dbReference type="NCBIfam" id="TIGR02779">
    <property type="entry name" value="NHEJ_ligase_lig"/>
    <property type="match status" value="1"/>
</dbReference>
<dbReference type="InterPro" id="IPR012340">
    <property type="entry name" value="NA-bd_OB-fold"/>
</dbReference>
<dbReference type="InterPro" id="IPR014146">
    <property type="entry name" value="LigD_ligase_dom"/>
</dbReference>
<dbReference type="Gene3D" id="2.40.50.140">
    <property type="entry name" value="Nucleic acid-binding proteins"/>
    <property type="match status" value="1"/>
</dbReference>
<evidence type="ECO:0000256" key="1">
    <source>
        <dbReference type="ARBA" id="ARBA00007572"/>
    </source>
</evidence>
<dbReference type="InterPro" id="IPR050191">
    <property type="entry name" value="ATP-dep_DNA_ligase"/>
</dbReference>
<proteinExistence type="inferred from homology"/>
<evidence type="ECO:0000256" key="2">
    <source>
        <dbReference type="ARBA" id="ARBA00022598"/>
    </source>
</evidence>
<gene>
    <name evidence="4" type="ORF">UFOPK1493_02828</name>
</gene>
<dbReference type="GO" id="GO:0006281">
    <property type="term" value="P:DNA repair"/>
    <property type="evidence" value="ECO:0007669"/>
    <property type="project" value="InterPro"/>
</dbReference>
<organism evidence="4">
    <name type="scientific">freshwater metagenome</name>
    <dbReference type="NCBI Taxonomy" id="449393"/>
    <lineage>
        <taxon>unclassified sequences</taxon>
        <taxon>metagenomes</taxon>
        <taxon>ecological metagenomes</taxon>
    </lineage>
</organism>
<evidence type="ECO:0000313" key="4">
    <source>
        <dbReference type="EMBL" id="CAB4577696.1"/>
    </source>
</evidence>
<evidence type="ECO:0000259" key="3">
    <source>
        <dbReference type="PROSITE" id="PS50160"/>
    </source>
</evidence>
<accession>A0A6J6EP79</accession>
<dbReference type="GO" id="GO:0003910">
    <property type="term" value="F:DNA ligase (ATP) activity"/>
    <property type="evidence" value="ECO:0007669"/>
    <property type="project" value="InterPro"/>
</dbReference>
<comment type="similarity">
    <text evidence="1">Belongs to the ATP-dependent DNA ligase family.</text>
</comment>
<dbReference type="PANTHER" id="PTHR45674">
    <property type="entry name" value="DNA LIGASE 1/3 FAMILY MEMBER"/>
    <property type="match status" value="1"/>
</dbReference>
<dbReference type="Pfam" id="PF01068">
    <property type="entry name" value="DNA_ligase_A_M"/>
    <property type="match status" value="1"/>
</dbReference>
<dbReference type="EMBL" id="CAEZSR010000131">
    <property type="protein sequence ID" value="CAB4577696.1"/>
    <property type="molecule type" value="Genomic_DNA"/>
</dbReference>
<sequence length="288" mass="31562">MKAAIGSLPVDDEQWAYEIKWDGYRTIVFVDAEQQQVRVQSSSGLDVSGTYGELGGMWRDLNAGSAVLDGEIVVFGDDGRPSFEALQRHRTQVVFQAFDVLEIDGTDVTALPYEQRRSLLADVLDAGDNWTVPSHRVGGGAELLAATAERGLEGVMAKRLGSPYLVGRRSPNWRKVKNRVRVEVVVGGFTRGSGNRSSTFGALLVGTRDGDALRFAGGVGTGFTQRRLEELLALLRPLVVDTCPFDPAPPREYTRDAVWVRPDHTAVVDIAEFTNDGLVRHASFVEMR</sequence>
<name>A0A6J6EP79_9ZZZZ</name>
<feature type="domain" description="ATP-dependent DNA ligase family profile" evidence="3">
    <location>
        <begin position="86"/>
        <end position="209"/>
    </location>
</feature>